<accession>A0A1I1NRR9</accession>
<keyword evidence="2" id="KW-1185">Reference proteome</keyword>
<organism evidence="1 2">
    <name type="scientific">Thiohalospira halophila DSM 15071</name>
    <dbReference type="NCBI Taxonomy" id="1123397"/>
    <lineage>
        <taxon>Bacteria</taxon>
        <taxon>Pseudomonadati</taxon>
        <taxon>Pseudomonadota</taxon>
        <taxon>Gammaproteobacteria</taxon>
        <taxon>Thiohalospirales</taxon>
        <taxon>Thiohalospiraceae</taxon>
        <taxon>Thiohalospira</taxon>
    </lineage>
</organism>
<protein>
    <submittedName>
        <fullName evidence="1">Surface carbohydrate biosynthesis protein</fullName>
    </submittedName>
</protein>
<dbReference type="AlphaFoldDB" id="A0A1I1NRR9"/>
<name>A0A1I1NRR9_9GAMM</name>
<dbReference type="SUPFAM" id="SSF53756">
    <property type="entry name" value="UDP-Glycosyltransferase/glycogen phosphorylase"/>
    <property type="match status" value="1"/>
</dbReference>
<dbReference type="Proteomes" id="UP000198611">
    <property type="component" value="Unassembled WGS sequence"/>
</dbReference>
<gene>
    <name evidence="1" type="ORF">SAMN05660831_00258</name>
</gene>
<dbReference type="NCBIfam" id="TIGR04396">
    <property type="entry name" value="surf_polysacc"/>
    <property type="match status" value="1"/>
</dbReference>
<sequence length="249" mass="27744">MTLAFIEAVRHLAESNDEYDIVLRPHPVESIEAWKVYLEGIPNVHVIREGSITAWVNNAFAVMHNGCTTALEATVFGKPVVTYLPFEQEYARELPNELGVRVESLEALSDTVNGLFHASQSGVGSEKEEALPVSVAKKVHLDDAELAAEKIVKVWESLDNGELSSPCNWTKFHAHLKLAKLRSVVGTALRNALPGRFGPAKENYKFPPMDAADIRGRISRLQRVLGLDEELECKLLSERTVLIRPRRLL</sequence>
<dbReference type="EMBL" id="FOMJ01000001">
    <property type="protein sequence ID" value="SFC96420.1"/>
    <property type="molecule type" value="Genomic_DNA"/>
</dbReference>
<dbReference type="STRING" id="1123397.SAMN05660831_00258"/>
<evidence type="ECO:0000313" key="2">
    <source>
        <dbReference type="Proteomes" id="UP000198611"/>
    </source>
</evidence>
<dbReference type="InterPro" id="IPR030906">
    <property type="entry name" value="Surf_polysacc"/>
</dbReference>
<evidence type="ECO:0000313" key="1">
    <source>
        <dbReference type="EMBL" id="SFC96420.1"/>
    </source>
</evidence>
<reference evidence="1 2" key="1">
    <citation type="submission" date="2016-10" db="EMBL/GenBank/DDBJ databases">
        <authorList>
            <person name="de Groot N.N."/>
        </authorList>
    </citation>
    <scope>NUCLEOTIDE SEQUENCE [LARGE SCALE GENOMIC DNA]</scope>
    <source>
        <strain evidence="1 2">HL3</strain>
    </source>
</reference>
<proteinExistence type="predicted"/>